<proteinExistence type="predicted"/>
<evidence type="ECO:0000313" key="1">
    <source>
        <dbReference type="EMBL" id="QIK72066.1"/>
    </source>
</evidence>
<dbReference type="RefSeq" id="WP_166233066.1">
    <property type="nucleotide sequence ID" value="NZ_CP049865.1"/>
</dbReference>
<name>A0A6G7Y5W0_9ACTN</name>
<dbReference type="EMBL" id="CP049865">
    <property type="protein sequence ID" value="QIK72066.1"/>
    <property type="molecule type" value="Genomic_DNA"/>
</dbReference>
<dbReference type="AlphaFoldDB" id="A0A6G7Y5W0"/>
<evidence type="ECO:0008006" key="3">
    <source>
        <dbReference type="Google" id="ProtNLM"/>
    </source>
</evidence>
<gene>
    <name evidence="1" type="ORF">G7070_07040</name>
</gene>
<organism evidence="1 2">
    <name type="scientific">Propioniciclava coleopterorum</name>
    <dbReference type="NCBI Taxonomy" id="2714937"/>
    <lineage>
        <taxon>Bacteria</taxon>
        <taxon>Bacillati</taxon>
        <taxon>Actinomycetota</taxon>
        <taxon>Actinomycetes</taxon>
        <taxon>Propionibacteriales</taxon>
        <taxon>Propionibacteriaceae</taxon>
        <taxon>Propioniciclava</taxon>
    </lineage>
</organism>
<keyword evidence="2" id="KW-1185">Reference proteome</keyword>
<reference evidence="1 2" key="1">
    <citation type="submission" date="2020-03" db="EMBL/GenBank/DDBJ databases">
        <title>Propioniciclava sp. nov., isolated from Hydrophilus acuminatus.</title>
        <authorList>
            <person name="Hyun D.-W."/>
            <person name="Bae J.-W."/>
        </authorList>
    </citation>
    <scope>NUCLEOTIDE SEQUENCE [LARGE SCALE GENOMIC DNA]</scope>
    <source>
        <strain evidence="1 2">HDW11</strain>
    </source>
</reference>
<dbReference type="Proteomes" id="UP000501058">
    <property type="component" value="Chromosome"/>
</dbReference>
<sequence length="75" mass="8347">MSVSRVLSVRFTDEEYQALQSMSMVTGSTTNALIRRAVNEMADRAPEDPDFLRQTEELKSRLSEAGAVLRARVSA</sequence>
<evidence type="ECO:0000313" key="2">
    <source>
        <dbReference type="Proteomes" id="UP000501058"/>
    </source>
</evidence>
<dbReference type="KEGG" id="prv:G7070_07040"/>
<protein>
    <recommendedName>
        <fullName evidence="3">Ribbon-helix-helix protein, copG family</fullName>
    </recommendedName>
</protein>
<accession>A0A6G7Y5W0</accession>